<organism evidence="2 3">
    <name type="scientific">Gracilariopsis chorda</name>
    <dbReference type="NCBI Taxonomy" id="448386"/>
    <lineage>
        <taxon>Eukaryota</taxon>
        <taxon>Rhodophyta</taxon>
        <taxon>Florideophyceae</taxon>
        <taxon>Rhodymeniophycidae</taxon>
        <taxon>Gracilariales</taxon>
        <taxon>Gracilariaceae</taxon>
        <taxon>Gracilariopsis</taxon>
    </lineage>
</organism>
<sequence length="314" mass="35401">MADTPAHTIERLEGNARPPSGIASFFSVFRSLARQNSKDEIAHVTKADISTPFIRSAEEETQLVESVRQRALESGRQSVADAEHFWVLAAVRARKGDVTRAEKLLANFISWRKRIESAADKQVRLDKTQSQLKSCFMFVSGTTDKAGRPVLHLKMAKHDPSSFSALDTIRTLSTVLEWTLRTYPAAQTHGMVVLHDMSDIALHNLDLRMPGEIQKAFSQSFPVRVASIILCHPPFFLKHIVGFFSSFMSSKLKARITTVGKNDKNLLDELFEPHNILVDLGLGGTAIWTQERHLEWVRRIDNDAKAWPEHTLTY</sequence>
<dbReference type="InterPro" id="IPR036273">
    <property type="entry name" value="CRAL/TRIO_N_dom_sf"/>
</dbReference>
<feature type="domain" description="CRAL-TRIO" evidence="1">
    <location>
        <begin position="139"/>
        <end position="290"/>
    </location>
</feature>
<accession>A0A2V3IFK4</accession>
<keyword evidence="3" id="KW-1185">Reference proteome</keyword>
<dbReference type="SMART" id="SM00516">
    <property type="entry name" value="SEC14"/>
    <property type="match status" value="1"/>
</dbReference>
<name>A0A2V3IFK4_9FLOR</name>
<gene>
    <name evidence="2" type="ORF">BWQ96_09447</name>
</gene>
<comment type="caution">
    <text evidence="2">The sequence shown here is derived from an EMBL/GenBank/DDBJ whole genome shotgun (WGS) entry which is preliminary data.</text>
</comment>
<dbReference type="PANTHER" id="PTHR10174:SF229">
    <property type="entry name" value="CRAL-TRIO DOMAIN-CONTAINING PROTEIN"/>
    <property type="match status" value="1"/>
</dbReference>
<evidence type="ECO:0000313" key="2">
    <source>
        <dbReference type="EMBL" id="PXF40857.1"/>
    </source>
</evidence>
<evidence type="ECO:0000313" key="3">
    <source>
        <dbReference type="Proteomes" id="UP000247409"/>
    </source>
</evidence>
<dbReference type="PROSITE" id="PS50191">
    <property type="entry name" value="CRAL_TRIO"/>
    <property type="match status" value="1"/>
</dbReference>
<dbReference type="Gene3D" id="3.40.525.10">
    <property type="entry name" value="CRAL-TRIO lipid binding domain"/>
    <property type="match status" value="1"/>
</dbReference>
<reference evidence="2 3" key="1">
    <citation type="journal article" date="2018" name="Mol. Biol. Evol.">
        <title>Analysis of the draft genome of the red seaweed Gracilariopsis chorda provides insights into genome size evolution in Rhodophyta.</title>
        <authorList>
            <person name="Lee J."/>
            <person name="Yang E.C."/>
            <person name="Graf L."/>
            <person name="Yang J.H."/>
            <person name="Qiu H."/>
            <person name="Zel Zion U."/>
            <person name="Chan C.X."/>
            <person name="Stephens T.G."/>
            <person name="Weber A.P.M."/>
            <person name="Boo G.H."/>
            <person name="Boo S.M."/>
            <person name="Kim K.M."/>
            <person name="Shin Y."/>
            <person name="Jung M."/>
            <person name="Lee S.J."/>
            <person name="Yim H.S."/>
            <person name="Lee J.H."/>
            <person name="Bhattacharya D."/>
            <person name="Yoon H.S."/>
        </authorList>
    </citation>
    <scope>NUCLEOTIDE SEQUENCE [LARGE SCALE GENOMIC DNA]</scope>
    <source>
        <strain evidence="2 3">SKKU-2015</strain>
        <tissue evidence="2">Whole body</tissue>
    </source>
</reference>
<proteinExistence type="predicted"/>
<dbReference type="SUPFAM" id="SSF46938">
    <property type="entry name" value="CRAL/TRIO N-terminal domain"/>
    <property type="match status" value="1"/>
</dbReference>
<dbReference type="CDD" id="cd00170">
    <property type="entry name" value="SEC14"/>
    <property type="match status" value="1"/>
</dbReference>
<dbReference type="Pfam" id="PF00650">
    <property type="entry name" value="CRAL_TRIO"/>
    <property type="match status" value="1"/>
</dbReference>
<dbReference type="InterPro" id="IPR001251">
    <property type="entry name" value="CRAL-TRIO_dom"/>
</dbReference>
<dbReference type="InterPro" id="IPR036865">
    <property type="entry name" value="CRAL-TRIO_dom_sf"/>
</dbReference>
<dbReference type="PANTHER" id="PTHR10174">
    <property type="entry name" value="ALPHA-TOCOPHEROL TRANSFER PROTEIN-RELATED"/>
    <property type="match status" value="1"/>
</dbReference>
<dbReference type="EMBL" id="NBIV01000257">
    <property type="protein sequence ID" value="PXF40857.1"/>
    <property type="molecule type" value="Genomic_DNA"/>
</dbReference>
<dbReference type="OrthoDB" id="7837562at2759"/>
<evidence type="ECO:0000259" key="1">
    <source>
        <dbReference type="PROSITE" id="PS50191"/>
    </source>
</evidence>
<protein>
    <submittedName>
        <fullName evidence="2">Alpha-tocopherol transfer protein</fullName>
    </submittedName>
</protein>
<dbReference type="AlphaFoldDB" id="A0A2V3IFK4"/>
<dbReference type="Proteomes" id="UP000247409">
    <property type="component" value="Unassembled WGS sequence"/>
</dbReference>
<dbReference type="SUPFAM" id="SSF52087">
    <property type="entry name" value="CRAL/TRIO domain"/>
    <property type="match status" value="1"/>
</dbReference>